<evidence type="ECO:0000313" key="2">
    <source>
        <dbReference type="Proteomes" id="UP000287033"/>
    </source>
</evidence>
<gene>
    <name evidence="1" type="ORF">chiPu_0025915</name>
</gene>
<name>A0A401TGM8_CHIPU</name>
<keyword evidence="2" id="KW-1185">Reference proteome</keyword>
<proteinExistence type="predicted"/>
<feature type="non-terminal residue" evidence="1">
    <location>
        <position position="98"/>
    </location>
</feature>
<dbReference type="EMBL" id="BEZZ01068442">
    <property type="protein sequence ID" value="GCC41810.1"/>
    <property type="molecule type" value="Genomic_DNA"/>
</dbReference>
<protein>
    <submittedName>
        <fullName evidence="1">Uncharacterized protein</fullName>
    </submittedName>
</protein>
<sequence>MPAPVPPIPLTPVAVRSVQSVLYVVVSVCDVPGLCRLLERHSEWEKQQDEERAQQRALRIQLSAMQLERTHTETEWNSLKEQNQRLDLQLAKLGSQCE</sequence>
<organism evidence="1 2">
    <name type="scientific">Chiloscyllium punctatum</name>
    <name type="common">Brownbanded bambooshark</name>
    <name type="synonym">Hemiscyllium punctatum</name>
    <dbReference type="NCBI Taxonomy" id="137246"/>
    <lineage>
        <taxon>Eukaryota</taxon>
        <taxon>Metazoa</taxon>
        <taxon>Chordata</taxon>
        <taxon>Craniata</taxon>
        <taxon>Vertebrata</taxon>
        <taxon>Chondrichthyes</taxon>
        <taxon>Elasmobranchii</taxon>
        <taxon>Galeomorphii</taxon>
        <taxon>Galeoidea</taxon>
        <taxon>Orectolobiformes</taxon>
        <taxon>Hemiscylliidae</taxon>
        <taxon>Chiloscyllium</taxon>
    </lineage>
</organism>
<dbReference type="OrthoDB" id="10254988at2759"/>
<dbReference type="AlphaFoldDB" id="A0A401TGM8"/>
<accession>A0A401TGM8</accession>
<dbReference type="Proteomes" id="UP000287033">
    <property type="component" value="Unassembled WGS sequence"/>
</dbReference>
<evidence type="ECO:0000313" key="1">
    <source>
        <dbReference type="EMBL" id="GCC41810.1"/>
    </source>
</evidence>
<reference evidence="1 2" key="1">
    <citation type="journal article" date="2018" name="Nat. Ecol. Evol.">
        <title>Shark genomes provide insights into elasmobranch evolution and the origin of vertebrates.</title>
        <authorList>
            <person name="Hara Y"/>
            <person name="Yamaguchi K"/>
            <person name="Onimaru K"/>
            <person name="Kadota M"/>
            <person name="Koyanagi M"/>
            <person name="Keeley SD"/>
            <person name="Tatsumi K"/>
            <person name="Tanaka K"/>
            <person name="Motone F"/>
            <person name="Kageyama Y"/>
            <person name="Nozu R"/>
            <person name="Adachi N"/>
            <person name="Nishimura O"/>
            <person name="Nakagawa R"/>
            <person name="Tanegashima C"/>
            <person name="Kiyatake I"/>
            <person name="Matsumoto R"/>
            <person name="Murakumo K"/>
            <person name="Nishida K"/>
            <person name="Terakita A"/>
            <person name="Kuratani S"/>
            <person name="Sato K"/>
            <person name="Hyodo S Kuraku.S."/>
        </authorList>
    </citation>
    <scope>NUCLEOTIDE SEQUENCE [LARGE SCALE GENOMIC DNA]</scope>
</reference>
<comment type="caution">
    <text evidence="1">The sequence shown here is derived from an EMBL/GenBank/DDBJ whole genome shotgun (WGS) entry which is preliminary data.</text>
</comment>